<dbReference type="InterPro" id="IPR019087">
    <property type="entry name" value="Med15_N"/>
</dbReference>
<evidence type="ECO:0000256" key="13">
    <source>
        <dbReference type="ARBA" id="ARBA00023136"/>
    </source>
</evidence>
<dbReference type="GO" id="GO:0005829">
    <property type="term" value="C:cytosol"/>
    <property type="evidence" value="ECO:0007669"/>
    <property type="project" value="TreeGrafter"/>
</dbReference>
<keyword evidence="16 18" id="KW-0539">Nucleus</keyword>
<evidence type="ECO:0000256" key="16">
    <source>
        <dbReference type="ARBA" id="ARBA00023242"/>
    </source>
</evidence>
<evidence type="ECO:0000256" key="11">
    <source>
        <dbReference type="ARBA" id="ARBA00022989"/>
    </source>
</evidence>
<evidence type="ECO:0000256" key="10">
    <source>
        <dbReference type="ARBA" id="ARBA00022833"/>
    </source>
</evidence>
<keyword evidence="23" id="KW-1185">Reference proteome</keyword>
<protein>
    <recommendedName>
        <fullName evidence="5 18">Mediator of RNA polymerase II transcription subunit 15</fullName>
    </recommendedName>
    <alternativeName>
        <fullName evidence="17 18">Mediator complex subunit 15</fullName>
    </alternativeName>
</protein>
<evidence type="ECO:0000256" key="8">
    <source>
        <dbReference type="ARBA" id="ARBA00022723"/>
    </source>
</evidence>
<keyword evidence="11 20" id="KW-1133">Transmembrane helix</keyword>
<dbReference type="GO" id="GO:0000151">
    <property type="term" value="C:ubiquitin ligase complex"/>
    <property type="evidence" value="ECO:0007669"/>
    <property type="project" value="TreeGrafter"/>
</dbReference>
<gene>
    <name evidence="18" type="primary">MED15</name>
    <name evidence="22" type="ORF">DSTB1V02_LOCUS5053</name>
</gene>
<comment type="subcellular location">
    <subcellularLocation>
        <location evidence="2">Membrane</location>
        <topology evidence="2">Multi-pass membrane protein</topology>
    </subcellularLocation>
    <subcellularLocation>
        <location evidence="1 18">Nucleus</location>
    </subcellularLocation>
</comment>
<evidence type="ECO:0000256" key="19">
    <source>
        <dbReference type="SAM" id="MobiDB-lite"/>
    </source>
</evidence>
<dbReference type="InterPro" id="IPR057992">
    <property type="entry name" value="TPR_SYVN1_N"/>
</dbReference>
<comment type="pathway">
    <text evidence="3">Protein modification; protein ubiquitination.</text>
</comment>
<dbReference type="GO" id="GO:0008270">
    <property type="term" value="F:zinc ion binding"/>
    <property type="evidence" value="ECO:0007669"/>
    <property type="project" value="UniProtKB-KW"/>
</dbReference>
<dbReference type="Proteomes" id="UP000677054">
    <property type="component" value="Unassembled WGS sequence"/>
</dbReference>
<evidence type="ECO:0000313" key="22">
    <source>
        <dbReference type="EMBL" id="CAD7245178.1"/>
    </source>
</evidence>
<evidence type="ECO:0000256" key="12">
    <source>
        <dbReference type="ARBA" id="ARBA00023015"/>
    </source>
</evidence>
<dbReference type="GO" id="GO:0043130">
    <property type="term" value="F:ubiquitin binding"/>
    <property type="evidence" value="ECO:0007669"/>
    <property type="project" value="InterPro"/>
</dbReference>
<feature type="transmembrane region" description="Helical" evidence="20">
    <location>
        <begin position="176"/>
        <end position="198"/>
    </location>
</feature>
<dbReference type="GO" id="GO:0016020">
    <property type="term" value="C:membrane"/>
    <property type="evidence" value="ECO:0007669"/>
    <property type="project" value="UniProtKB-SubCell"/>
</dbReference>
<dbReference type="EMBL" id="CAJPEV010000797">
    <property type="protein sequence ID" value="CAG0888610.1"/>
    <property type="molecule type" value="Genomic_DNA"/>
</dbReference>
<dbReference type="Gene3D" id="1.10.246.20">
    <property type="entry name" value="Coactivator CBP, KIX domain"/>
    <property type="match status" value="1"/>
</dbReference>
<feature type="transmembrane region" description="Helical" evidence="20">
    <location>
        <begin position="135"/>
        <end position="155"/>
    </location>
</feature>
<comment type="similarity">
    <text evidence="4 18">Belongs to the Mediator complex subunit 15 family.</text>
</comment>
<feature type="region of interest" description="Disordered" evidence="19">
    <location>
        <begin position="634"/>
        <end position="748"/>
    </location>
</feature>
<evidence type="ECO:0000256" key="4">
    <source>
        <dbReference type="ARBA" id="ARBA00009807"/>
    </source>
</evidence>
<evidence type="ECO:0000259" key="21">
    <source>
        <dbReference type="PROSITE" id="PS51140"/>
    </source>
</evidence>
<dbReference type="PANTHER" id="PTHR15067:SF5">
    <property type="entry name" value="E3 UBIQUITIN-PROTEIN LIGASE AMFR"/>
    <property type="match status" value="1"/>
</dbReference>
<feature type="compositionally biased region" description="Polar residues" evidence="19">
    <location>
        <begin position="667"/>
        <end position="686"/>
    </location>
</feature>
<keyword evidence="7 20" id="KW-0812">Transmembrane</keyword>
<keyword evidence="6" id="KW-0808">Transferase</keyword>
<dbReference type="InterPro" id="IPR036529">
    <property type="entry name" value="KIX_dom_sf"/>
</dbReference>
<dbReference type="PANTHER" id="PTHR15067">
    <property type="entry name" value="E3 UBIQUITIN-PROTEIN LIGASE RNF8"/>
    <property type="match status" value="1"/>
</dbReference>
<reference evidence="22" key="1">
    <citation type="submission" date="2020-11" db="EMBL/GenBank/DDBJ databases">
        <authorList>
            <person name="Tran Van P."/>
        </authorList>
    </citation>
    <scope>NUCLEOTIDE SEQUENCE</scope>
</reference>
<evidence type="ECO:0000313" key="23">
    <source>
        <dbReference type="Proteomes" id="UP000677054"/>
    </source>
</evidence>
<keyword evidence="12 18" id="KW-0805">Transcription regulation</keyword>
<dbReference type="Pfam" id="PF21539">
    <property type="entry name" value="Med15_C"/>
    <property type="match status" value="1"/>
</dbReference>
<dbReference type="GO" id="GO:0061630">
    <property type="term" value="F:ubiquitin protein ligase activity"/>
    <property type="evidence" value="ECO:0007669"/>
    <property type="project" value="TreeGrafter"/>
</dbReference>
<dbReference type="Pfam" id="PF21538">
    <property type="entry name" value="Med15_M"/>
    <property type="match status" value="1"/>
</dbReference>
<feature type="domain" description="CUE" evidence="21">
    <location>
        <begin position="314"/>
        <end position="356"/>
    </location>
</feature>
<evidence type="ECO:0000256" key="5">
    <source>
        <dbReference type="ARBA" id="ARBA00019613"/>
    </source>
</evidence>
<keyword evidence="10" id="KW-0862">Zinc</keyword>
<dbReference type="GO" id="GO:0006511">
    <property type="term" value="P:ubiquitin-dependent protein catabolic process"/>
    <property type="evidence" value="ECO:0007669"/>
    <property type="project" value="TreeGrafter"/>
</dbReference>
<dbReference type="PROSITE" id="PS51140">
    <property type="entry name" value="CUE"/>
    <property type="match status" value="1"/>
</dbReference>
<evidence type="ECO:0000256" key="3">
    <source>
        <dbReference type="ARBA" id="ARBA00004906"/>
    </source>
</evidence>
<feature type="transmembrane region" description="Helical" evidence="20">
    <location>
        <begin position="112"/>
        <end position="129"/>
    </location>
</feature>
<dbReference type="InterPro" id="IPR048385">
    <property type="entry name" value="Med15_central"/>
</dbReference>
<proteinExistence type="inferred from homology"/>
<evidence type="ECO:0000256" key="2">
    <source>
        <dbReference type="ARBA" id="ARBA00004141"/>
    </source>
</evidence>
<evidence type="ECO:0000256" key="14">
    <source>
        <dbReference type="ARBA" id="ARBA00023159"/>
    </source>
</evidence>
<evidence type="ECO:0000256" key="20">
    <source>
        <dbReference type="SAM" id="Phobius"/>
    </source>
</evidence>
<keyword evidence="13 20" id="KW-0472">Membrane</keyword>
<dbReference type="InterPro" id="IPR048386">
    <property type="entry name" value="Med15_C"/>
</dbReference>
<evidence type="ECO:0000256" key="6">
    <source>
        <dbReference type="ARBA" id="ARBA00022679"/>
    </source>
</evidence>
<dbReference type="GO" id="GO:0003712">
    <property type="term" value="F:transcription coregulator activity"/>
    <property type="evidence" value="ECO:0007669"/>
    <property type="project" value="InterPro"/>
</dbReference>
<dbReference type="EMBL" id="LR900314">
    <property type="protein sequence ID" value="CAD7245178.1"/>
    <property type="molecule type" value="Genomic_DNA"/>
</dbReference>
<organism evidence="22">
    <name type="scientific">Darwinula stevensoni</name>
    <dbReference type="NCBI Taxonomy" id="69355"/>
    <lineage>
        <taxon>Eukaryota</taxon>
        <taxon>Metazoa</taxon>
        <taxon>Ecdysozoa</taxon>
        <taxon>Arthropoda</taxon>
        <taxon>Crustacea</taxon>
        <taxon>Oligostraca</taxon>
        <taxon>Ostracoda</taxon>
        <taxon>Podocopa</taxon>
        <taxon>Podocopida</taxon>
        <taxon>Darwinulocopina</taxon>
        <taxon>Darwinuloidea</taxon>
        <taxon>Darwinulidae</taxon>
        <taxon>Darwinula</taxon>
    </lineage>
</organism>
<sequence>MSVALFGCSLYYAADVTSKNPEWRQSLSHPWPLAKAVNSDLEMVGFMKNLSDIHLLEYSLKEVLSFMILEPRCIWTLINMAYCLLILLGHCIQLMVFGELRVSEQQQLKEKFWNFVFYKFIFMFGVINVQHMDEVVLWCSWFSVLGFLLLLAQLSKDRLEYLSFFFTTPRRMHLRLLCLLFITLAASLCLLGVCIFVRNHGGVHAFAFMAAESLLLLVRTCHVISQYVIHLYEVSHSRGVLESRGGAFIYWVELTFELLALGIDLLHHVHMLVLSNMFLSMASLIMLDSTNEPSSQGYSFLPNNMGLTPYERLRTGLVWHKVLQLFPDMSSDEIREELMATWSVEEAVESILERREESSLGEVPHPAPYDLEPLSSSHGSFRRRPRMNLSRVSSSPLEKFSAVYRARPAEDPMDSSPGDRFSKDSVERETLLQERKKRLLLEALHTLICFSILLDRDDVIRTSGSTKNSQEIESQLFKKAKNKDDYLRLVARVILHMTEMNKMSSTNPQLAAALSGGSASSNAGTQNADVMHRAAQPPTSMLQNQLSGPPSQQMSQLAAQLSQPNQMTLGMNTHLQNQLSQPPRQQGIRGYHQGMQGPVQGHPIPMVGPGGAGMGPRGMSLNVGPGARIPLRMPGGPGPSPLTRHLQPGTKPDGPMMSAAGPGYSSILPSPTSDVASLQSSPSSHMGQPGLMSGGMPVMVAPSPASHVLSSNHPPHPLRGGVMDDSSSPITVNTPASVPGGYPTSSSASYNAPASAGARTGSDEASELYLEKIQQLSKYIEPLRRMIDKIGDEDHDKLSKMKKLLDLLRHPDRRVPMETLLKCEQVLERMDFMKPTSEGHGGIFQPLMDALNQHLKSPLMNHSLQRTFLPTLEAMFGPEIKFPSPPPKRKCKRLGEEENAEDGISDILQGEIARMDPLHFQVHLESGRTNVLRCSLEERLLPCMPMLRIAIPKDYPTHPPICLSFPPEYNSTPLLRRVKIALEERLLRLPQCHSLSEVLDAWEMANIILRWEAPRVWKLAHEPIFKGDYSNPRNHRQTDLTNIMGKLMKSIFKGRISESLGKRTRLIRESQHGF</sequence>
<comment type="function">
    <text evidence="18">Component of the Mediator complex, a coactivator involved in the regulated transcription of nearly all RNA polymerase II-dependent genes. Mediator functions as a bridge to convey information from gene-specific regulatory proteins to the basal RNA polymerase II transcription machinery. Mediator is recruited to promoters by direct interactions with regulatory proteins and serves as a scaffold for the assembly of a functional preinitiation complex with RNA polymerase II and the general transcription factors.</text>
</comment>
<evidence type="ECO:0000256" key="1">
    <source>
        <dbReference type="ARBA" id="ARBA00004123"/>
    </source>
</evidence>
<dbReference type="AlphaFoldDB" id="A0A7R8XFA2"/>
<feature type="transmembrane region" description="Helical" evidence="20">
    <location>
        <begin position="245"/>
        <end position="263"/>
    </location>
</feature>
<keyword evidence="15 18" id="KW-0804">Transcription</keyword>
<evidence type="ECO:0000256" key="7">
    <source>
        <dbReference type="ARBA" id="ARBA00022692"/>
    </source>
</evidence>
<dbReference type="Pfam" id="PF09606">
    <property type="entry name" value="Med15_N"/>
    <property type="match status" value="1"/>
</dbReference>
<dbReference type="GO" id="GO:0006355">
    <property type="term" value="P:regulation of DNA-templated transcription"/>
    <property type="evidence" value="ECO:0007669"/>
    <property type="project" value="InterPro"/>
</dbReference>
<dbReference type="InterPro" id="IPR003892">
    <property type="entry name" value="CUE"/>
</dbReference>
<dbReference type="GO" id="GO:0070936">
    <property type="term" value="P:protein K48-linked ubiquitination"/>
    <property type="evidence" value="ECO:0007669"/>
    <property type="project" value="TreeGrafter"/>
</dbReference>
<evidence type="ECO:0000256" key="17">
    <source>
        <dbReference type="ARBA" id="ARBA00032016"/>
    </source>
</evidence>
<evidence type="ECO:0000256" key="9">
    <source>
        <dbReference type="ARBA" id="ARBA00022771"/>
    </source>
</evidence>
<keyword evidence="8" id="KW-0479">Metal-binding</keyword>
<accession>A0A7R8XFA2</accession>
<dbReference type="GO" id="GO:0005783">
    <property type="term" value="C:endoplasmic reticulum"/>
    <property type="evidence" value="ECO:0007669"/>
    <property type="project" value="TreeGrafter"/>
</dbReference>
<feature type="transmembrane region" description="Helical" evidence="20">
    <location>
        <begin position="74"/>
        <end position="100"/>
    </location>
</feature>
<dbReference type="GO" id="GO:0005634">
    <property type="term" value="C:nucleus"/>
    <property type="evidence" value="ECO:0007669"/>
    <property type="project" value="UniProtKB-SubCell"/>
</dbReference>
<comment type="subunit">
    <text evidence="18">Component of the Mediator complex.</text>
</comment>
<evidence type="ECO:0000256" key="15">
    <source>
        <dbReference type="ARBA" id="ARBA00023163"/>
    </source>
</evidence>
<name>A0A7R8XFA2_9CRUS</name>
<evidence type="ECO:0000256" key="18">
    <source>
        <dbReference type="RuleBase" id="RU364148"/>
    </source>
</evidence>
<dbReference type="Pfam" id="PF25563">
    <property type="entry name" value="TPR_SYVN1_N"/>
    <property type="match status" value="1"/>
</dbReference>
<dbReference type="GO" id="GO:0030968">
    <property type="term" value="P:endoplasmic reticulum unfolded protein response"/>
    <property type="evidence" value="ECO:0007669"/>
    <property type="project" value="TreeGrafter"/>
</dbReference>
<keyword evidence="9" id="KW-0863">Zinc-finger</keyword>
<feature type="region of interest" description="Disordered" evidence="19">
    <location>
        <begin position="355"/>
        <end position="385"/>
    </location>
</feature>
<keyword evidence="14 18" id="KW-0010">Activator</keyword>
<dbReference type="OrthoDB" id="10055322at2759"/>
<feature type="compositionally biased region" description="Polar residues" evidence="19">
    <location>
        <begin position="725"/>
        <end position="736"/>
    </location>
</feature>